<dbReference type="AlphaFoldDB" id="A0A8H6XT91"/>
<reference evidence="2" key="1">
    <citation type="submission" date="2020-05" db="EMBL/GenBank/DDBJ databases">
        <title>Mycena genomes resolve the evolution of fungal bioluminescence.</title>
        <authorList>
            <person name="Tsai I.J."/>
        </authorList>
    </citation>
    <scope>NUCLEOTIDE SEQUENCE</scope>
    <source>
        <strain evidence="2">160909Yilan</strain>
    </source>
</reference>
<feature type="transmembrane region" description="Helical" evidence="1">
    <location>
        <begin position="60"/>
        <end position="79"/>
    </location>
</feature>
<sequence length="358" mass="40067">MLIDSVHSGHRAAPSFFSSNLALPSMASLSLRTRSRLLSNTDASILKDYGRNTTQDLTRIISETIFLSIYGVFFALAVYSILRRGLRSRISIIMLLVVMYLFGASMVQWVVDLFQLIKNFHNLFTTTDVPIPDRIDLAVDTFEKFALLQELLFVLNMIIADAVVIWRTWAVWQGRIAAIVMPCVLLLAAFVFVLIDITCNAYDGTKPLPGGGVICPQASKTVWALSVTTNIVCTLLIGFKAWQHRKMMKQLNMGRKVRGMSIENILSLLVESGFIYSFLWLIQVIPYLDITRASPVVVCHRCPPRAGLHDNGFVPNTHYCHREFQPYDMGGAPGLTGYCGSRILGGQFQSIRKDKVVP</sequence>
<dbReference type="OrthoDB" id="2790304at2759"/>
<feature type="transmembrane region" description="Helical" evidence="1">
    <location>
        <begin position="262"/>
        <end position="282"/>
    </location>
</feature>
<keyword evidence="1" id="KW-0472">Membrane</keyword>
<feature type="transmembrane region" description="Helical" evidence="1">
    <location>
        <begin position="176"/>
        <end position="195"/>
    </location>
</feature>
<evidence type="ECO:0000313" key="3">
    <source>
        <dbReference type="Proteomes" id="UP000623467"/>
    </source>
</evidence>
<dbReference type="EMBL" id="JACAZH010000019">
    <property type="protein sequence ID" value="KAF7346171.1"/>
    <property type="molecule type" value="Genomic_DNA"/>
</dbReference>
<accession>A0A8H6XT91</accession>
<dbReference type="Proteomes" id="UP000623467">
    <property type="component" value="Unassembled WGS sequence"/>
</dbReference>
<name>A0A8H6XT91_9AGAR</name>
<keyword evidence="1" id="KW-1133">Transmembrane helix</keyword>
<feature type="transmembrane region" description="Helical" evidence="1">
    <location>
        <begin position="91"/>
        <end position="111"/>
    </location>
</feature>
<evidence type="ECO:0000313" key="2">
    <source>
        <dbReference type="EMBL" id="KAF7346171.1"/>
    </source>
</evidence>
<keyword evidence="1" id="KW-0812">Transmembrane</keyword>
<keyword evidence="3" id="KW-1185">Reference proteome</keyword>
<comment type="caution">
    <text evidence="2">The sequence shown here is derived from an EMBL/GenBank/DDBJ whole genome shotgun (WGS) entry which is preliminary data.</text>
</comment>
<proteinExistence type="predicted"/>
<protein>
    <submittedName>
        <fullName evidence="2">Uncharacterized protein</fullName>
    </submittedName>
</protein>
<evidence type="ECO:0000256" key="1">
    <source>
        <dbReference type="SAM" id="Phobius"/>
    </source>
</evidence>
<feature type="transmembrane region" description="Helical" evidence="1">
    <location>
        <begin position="222"/>
        <end position="242"/>
    </location>
</feature>
<feature type="transmembrane region" description="Helical" evidence="1">
    <location>
        <begin position="151"/>
        <end position="169"/>
    </location>
</feature>
<gene>
    <name evidence="2" type="ORF">MSAN_01843900</name>
</gene>
<organism evidence="2 3">
    <name type="scientific">Mycena sanguinolenta</name>
    <dbReference type="NCBI Taxonomy" id="230812"/>
    <lineage>
        <taxon>Eukaryota</taxon>
        <taxon>Fungi</taxon>
        <taxon>Dikarya</taxon>
        <taxon>Basidiomycota</taxon>
        <taxon>Agaricomycotina</taxon>
        <taxon>Agaricomycetes</taxon>
        <taxon>Agaricomycetidae</taxon>
        <taxon>Agaricales</taxon>
        <taxon>Marasmiineae</taxon>
        <taxon>Mycenaceae</taxon>
        <taxon>Mycena</taxon>
    </lineage>
</organism>